<dbReference type="SUPFAM" id="SSF109998">
    <property type="entry name" value="Triger factor/SurA peptide-binding domain-like"/>
    <property type="match status" value="1"/>
</dbReference>
<dbReference type="AlphaFoldDB" id="A0A9D7K4S1"/>
<dbReference type="EC" id="5.2.1.8" evidence="3 11"/>
<dbReference type="PIRSF" id="PIRSF003095">
    <property type="entry name" value="Trigger_factor"/>
    <property type="match status" value="1"/>
</dbReference>
<evidence type="ECO:0000256" key="12">
    <source>
        <dbReference type="PROSITE-ProRule" id="PRU00277"/>
    </source>
</evidence>
<organism evidence="15 16">
    <name type="scientific">Candidatus Proximibacter danicus</name>
    <dbReference type="NCBI Taxonomy" id="2954365"/>
    <lineage>
        <taxon>Bacteria</taxon>
        <taxon>Pseudomonadati</taxon>
        <taxon>Pseudomonadota</taxon>
        <taxon>Betaproteobacteria</taxon>
        <taxon>Candidatus Proximibacter</taxon>
    </lineage>
</organism>
<dbReference type="InterPro" id="IPR001179">
    <property type="entry name" value="PPIase_FKBP_dom"/>
</dbReference>
<reference evidence="15" key="1">
    <citation type="submission" date="2020-10" db="EMBL/GenBank/DDBJ databases">
        <title>Connecting structure to function with the recovery of over 1000 high-quality activated sludge metagenome-assembled genomes encoding full-length rRNA genes using long-read sequencing.</title>
        <authorList>
            <person name="Singleton C.M."/>
            <person name="Petriglieri F."/>
            <person name="Kristensen J.M."/>
            <person name="Kirkegaard R.H."/>
            <person name="Michaelsen T.Y."/>
            <person name="Andersen M.H."/>
            <person name="Karst S.M."/>
            <person name="Dueholm M.S."/>
            <person name="Nielsen P.H."/>
            <person name="Albertsen M."/>
        </authorList>
    </citation>
    <scope>NUCLEOTIDE SEQUENCE</scope>
    <source>
        <strain evidence="15">Hirt_18-Q3-R61-65_BATAC.395</strain>
    </source>
</reference>
<gene>
    <name evidence="11" type="primary">tig</name>
    <name evidence="15" type="ORF">IPL58_09710</name>
</gene>
<dbReference type="Gene3D" id="3.10.50.40">
    <property type="match status" value="1"/>
</dbReference>
<dbReference type="InterPro" id="IPR027304">
    <property type="entry name" value="Trigger_fact/SurA_dom_sf"/>
</dbReference>
<dbReference type="GO" id="GO:0043335">
    <property type="term" value="P:protein unfolding"/>
    <property type="evidence" value="ECO:0007669"/>
    <property type="project" value="TreeGrafter"/>
</dbReference>
<evidence type="ECO:0000256" key="8">
    <source>
        <dbReference type="ARBA" id="ARBA00023235"/>
    </source>
</evidence>
<dbReference type="PANTHER" id="PTHR30560">
    <property type="entry name" value="TRIGGER FACTOR CHAPERONE AND PEPTIDYL-PROLYL CIS/TRANS ISOMERASE"/>
    <property type="match status" value="1"/>
</dbReference>
<dbReference type="GO" id="GO:0043022">
    <property type="term" value="F:ribosome binding"/>
    <property type="evidence" value="ECO:0007669"/>
    <property type="project" value="TreeGrafter"/>
</dbReference>
<feature type="domain" description="PPIase FKBP-type" evidence="14">
    <location>
        <begin position="168"/>
        <end position="228"/>
    </location>
</feature>
<dbReference type="Pfam" id="PF00254">
    <property type="entry name" value="FKBP_C"/>
    <property type="match status" value="1"/>
</dbReference>
<evidence type="ECO:0000259" key="14">
    <source>
        <dbReference type="PROSITE" id="PS50059"/>
    </source>
</evidence>
<dbReference type="InterPro" id="IPR046357">
    <property type="entry name" value="PPIase_dom_sf"/>
</dbReference>
<dbReference type="EMBL" id="JADJUC010000008">
    <property type="protein sequence ID" value="MBK8524361.1"/>
    <property type="molecule type" value="Genomic_DNA"/>
</dbReference>
<dbReference type="InterPro" id="IPR036611">
    <property type="entry name" value="Trigger_fac_ribosome-bd_sf"/>
</dbReference>
<dbReference type="PROSITE" id="PS50059">
    <property type="entry name" value="FKBP_PPIASE"/>
    <property type="match status" value="1"/>
</dbReference>
<evidence type="ECO:0000256" key="5">
    <source>
        <dbReference type="ARBA" id="ARBA00022618"/>
    </source>
</evidence>
<evidence type="ECO:0000256" key="11">
    <source>
        <dbReference type="HAMAP-Rule" id="MF_00303"/>
    </source>
</evidence>
<dbReference type="InterPro" id="IPR008881">
    <property type="entry name" value="Trigger_fac_ribosome-bd_bac"/>
</dbReference>
<name>A0A9D7K4S1_9PROT</name>
<keyword evidence="6 11" id="KW-0697">Rotamase</keyword>
<accession>A0A9D7K4S1</accession>
<dbReference type="SUPFAM" id="SSF54534">
    <property type="entry name" value="FKBP-like"/>
    <property type="match status" value="1"/>
</dbReference>
<evidence type="ECO:0000313" key="15">
    <source>
        <dbReference type="EMBL" id="MBK8524361.1"/>
    </source>
</evidence>
<evidence type="ECO:0000256" key="13">
    <source>
        <dbReference type="RuleBase" id="RU003914"/>
    </source>
</evidence>
<dbReference type="SUPFAM" id="SSF102735">
    <property type="entry name" value="Trigger factor ribosome-binding domain"/>
    <property type="match status" value="1"/>
</dbReference>
<dbReference type="Pfam" id="PF05698">
    <property type="entry name" value="Trigger_C"/>
    <property type="match status" value="1"/>
</dbReference>
<dbReference type="Gene3D" id="1.10.3120.10">
    <property type="entry name" value="Trigger factor, C-terminal domain"/>
    <property type="match status" value="1"/>
</dbReference>
<keyword evidence="5 11" id="KW-0132">Cell division</keyword>
<sequence length="442" mass="49585">MPTNAENTNAQQPAPSALERRLDLSVAIADLDKDVDARLKRISKNVKMAGFRPGKVPANIVRQQHGDQARHEALNEALDRAFGQAVMAAQLRVAGYPRIEAKQTESATHLEFAAVFEIYPEIKLGDMSASEVERPSLEVGEAEIDKTIDILRKQRIRYEAADRAAAKEDRVIIDFLGKKDGEPFQGGQASDYPFVLGQGMMLPDFETAVEGLKAGESKTFDMTFPEDYFSKDLAGQKVQFEITVKKVSGPVLPELDAEFAKTLGIADGDVSKMREEITGNLRREVKKRIQSKIKDQVMDAIIKANPVDIPNALIEMEIHRLMENARRDMEQRGMKVNDFPMQPEWFAEQAKRRVTLGLVLAELVKEKELHAKPEQVKAIVDEAAQSYEHPEEVVRWYYAQPQRLQELEGVAIEDNVVAWVLNTAKVTDKAVAFDELMGQQES</sequence>
<dbReference type="GO" id="GO:0051083">
    <property type="term" value="P:'de novo' cotranslational protein folding"/>
    <property type="evidence" value="ECO:0007669"/>
    <property type="project" value="TreeGrafter"/>
</dbReference>
<dbReference type="InterPro" id="IPR005215">
    <property type="entry name" value="Trig_fac"/>
</dbReference>
<dbReference type="Gene3D" id="3.30.70.1050">
    <property type="entry name" value="Trigger factor ribosome-binding domain"/>
    <property type="match status" value="1"/>
</dbReference>
<keyword evidence="8 11" id="KW-0413">Isomerase</keyword>
<evidence type="ECO:0000256" key="6">
    <source>
        <dbReference type="ARBA" id="ARBA00023110"/>
    </source>
</evidence>
<keyword evidence="11" id="KW-0963">Cytoplasm</keyword>
<dbReference type="GO" id="GO:0005737">
    <property type="term" value="C:cytoplasm"/>
    <property type="evidence" value="ECO:0007669"/>
    <property type="project" value="UniProtKB-SubCell"/>
</dbReference>
<dbReference type="GO" id="GO:0051301">
    <property type="term" value="P:cell division"/>
    <property type="evidence" value="ECO:0007669"/>
    <property type="project" value="UniProtKB-KW"/>
</dbReference>
<comment type="caution">
    <text evidence="15">The sequence shown here is derived from an EMBL/GenBank/DDBJ whole genome shotgun (WGS) entry which is preliminary data.</text>
</comment>
<comment type="catalytic activity">
    <reaction evidence="1 11 12">
        <text>[protein]-peptidylproline (omega=180) = [protein]-peptidylproline (omega=0)</text>
        <dbReference type="Rhea" id="RHEA:16237"/>
        <dbReference type="Rhea" id="RHEA-COMP:10747"/>
        <dbReference type="Rhea" id="RHEA-COMP:10748"/>
        <dbReference type="ChEBI" id="CHEBI:83833"/>
        <dbReference type="ChEBI" id="CHEBI:83834"/>
        <dbReference type="EC" id="5.2.1.8"/>
    </reaction>
</comment>
<evidence type="ECO:0000313" key="16">
    <source>
        <dbReference type="Proteomes" id="UP000886689"/>
    </source>
</evidence>
<evidence type="ECO:0000256" key="9">
    <source>
        <dbReference type="ARBA" id="ARBA00023306"/>
    </source>
</evidence>
<dbReference type="Proteomes" id="UP000886689">
    <property type="component" value="Unassembled WGS sequence"/>
</dbReference>
<keyword evidence="7 11" id="KW-0143">Chaperone</keyword>
<dbReference type="Pfam" id="PF05697">
    <property type="entry name" value="Trigger_N"/>
    <property type="match status" value="1"/>
</dbReference>
<evidence type="ECO:0000256" key="10">
    <source>
        <dbReference type="ARBA" id="ARBA00029986"/>
    </source>
</evidence>
<dbReference type="InterPro" id="IPR008880">
    <property type="entry name" value="Trigger_fac_C"/>
</dbReference>
<dbReference type="NCBIfam" id="TIGR00115">
    <property type="entry name" value="tig"/>
    <property type="match status" value="1"/>
</dbReference>
<proteinExistence type="inferred from homology"/>
<dbReference type="GO" id="GO:0044183">
    <property type="term" value="F:protein folding chaperone"/>
    <property type="evidence" value="ECO:0007669"/>
    <property type="project" value="TreeGrafter"/>
</dbReference>
<dbReference type="FunFam" id="3.10.50.40:FF:000001">
    <property type="entry name" value="Trigger factor"/>
    <property type="match status" value="1"/>
</dbReference>
<evidence type="ECO:0000256" key="7">
    <source>
        <dbReference type="ARBA" id="ARBA00023186"/>
    </source>
</evidence>
<protein>
    <recommendedName>
        <fullName evidence="4 11">Trigger factor</fullName>
        <shortName evidence="11">TF</shortName>
        <ecNumber evidence="3 11">5.2.1.8</ecNumber>
    </recommendedName>
    <alternativeName>
        <fullName evidence="10 11">PPIase</fullName>
    </alternativeName>
</protein>
<evidence type="ECO:0000256" key="1">
    <source>
        <dbReference type="ARBA" id="ARBA00000971"/>
    </source>
</evidence>
<evidence type="ECO:0000256" key="2">
    <source>
        <dbReference type="ARBA" id="ARBA00005464"/>
    </source>
</evidence>
<keyword evidence="9 11" id="KW-0131">Cell cycle</keyword>
<dbReference type="InterPro" id="IPR037041">
    <property type="entry name" value="Trigger_fac_C_sf"/>
</dbReference>
<dbReference type="GO" id="GO:0015031">
    <property type="term" value="P:protein transport"/>
    <property type="evidence" value="ECO:0007669"/>
    <property type="project" value="UniProtKB-UniRule"/>
</dbReference>
<comment type="domain">
    <text evidence="11">Consists of 3 domains; the N-terminus binds the ribosome, the middle domain has PPIase activity, while the C-terminus has intrinsic chaperone activity on its own.</text>
</comment>
<dbReference type="HAMAP" id="MF_00303">
    <property type="entry name" value="Trigger_factor_Tig"/>
    <property type="match status" value="1"/>
</dbReference>
<comment type="similarity">
    <text evidence="2 11 13">Belongs to the FKBP-type PPIase family. Tig subfamily.</text>
</comment>
<dbReference type="GO" id="GO:0003755">
    <property type="term" value="F:peptidyl-prolyl cis-trans isomerase activity"/>
    <property type="evidence" value="ECO:0007669"/>
    <property type="project" value="UniProtKB-UniRule"/>
</dbReference>
<dbReference type="PANTHER" id="PTHR30560:SF3">
    <property type="entry name" value="TRIGGER FACTOR-LIKE PROTEIN TIG, CHLOROPLASTIC"/>
    <property type="match status" value="1"/>
</dbReference>
<evidence type="ECO:0000256" key="3">
    <source>
        <dbReference type="ARBA" id="ARBA00013194"/>
    </source>
</evidence>
<evidence type="ECO:0000256" key="4">
    <source>
        <dbReference type="ARBA" id="ARBA00016902"/>
    </source>
</evidence>
<comment type="function">
    <text evidence="11">Involved in protein export. Acts as a chaperone by maintaining the newly synthesized protein in an open conformation. Functions as a peptidyl-prolyl cis-trans isomerase.</text>
</comment>
<comment type="subcellular location">
    <subcellularLocation>
        <location evidence="11">Cytoplasm</location>
    </subcellularLocation>
    <text evidence="11">About half TF is bound to the ribosome near the polypeptide exit tunnel while the other half is free in the cytoplasm.</text>
</comment>